<dbReference type="PANTHER" id="PTHR40980:SF4">
    <property type="entry name" value="TONB-DEPENDENT RECEPTOR-LIKE BETA-BARREL DOMAIN-CONTAINING PROTEIN"/>
    <property type="match status" value="1"/>
</dbReference>
<evidence type="ECO:0000313" key="5">
    <source>
        <dbReference type="EMBL" id="EAR16631.1"/>
    </source>
</evidence>
<proteinExistence type="predicted"/>
<dbReference type="InterPro" id="IPR008969">
    <property type="entry name" value="CarboxyPept-like_regulatory"/>
</dbReference>
<feature type="domain" description="Outer membrane protein beta-barrel" evidence="4">
    <location>
        <begin position="366"/>
        <end position="769"/>
    </location>
</feature>
<dbReference type="AlphaFoldDB" id="A4CI73"/>
<reference evidence="5 6" key="1">
    <citation type="journal article" date="2009" name="J. Bacteriol.">
        <title>Complete genome sequence of Robiginitalea biformata HTCC2501.</title>
        <authorList>
            <person name="Oh H.M."/>
            <person name="Giovannoni S.J."/>
            <person name="Lee K."/>
            <person name="Ferriera S."/>
            <person name="Johnson J."/>
            <person name="Cho J.C."/>
        </authorList>
    </citation>
    <scope>NUCLEOTIDE SEQUENCE [LARGE SCALE GENOMIC DNA]</scope>
    <source>
        <strain evidence="6">ATCC BAA-864 / HTCC2501 / KCTC 12146</strain>
    </source>
</reference>
<dbReference type="eggNOG" id="COG4771">
    <property type="taxonomic scope" value="Bacteria"/>
</dbReference>
<evidence type="ECO:0000256" key="1">
    <source>
        <dbReference type="ARBA" id="ARBA00004442"/>
    </source>
</evidence>
<dbReference type="HOGENOM" id="CLU_017617_1_0_10"/>
<organism evidence="5 6">
    <name type="scientific">Robiginitalea biformata (strain ATCC BAA-864 / DSM 15991 / KCTC 12146 / HTCC2501)</name>
    <dbReference type="NCBI Taxonomy" id="313596"/>
    <lineage>
        <taxon>Bacteria</taxon>
        <taxon>Pseudomonadati</taxon>
        <taxon>Bacteroidota</taxon>
        <taxon>Flavobacteriia</taxon>
        <taxon>Flavobacteriales</taxon>
        <taxon>Flavobacteriaceae</taxon>
        <taxon>Robiginitalea</taxon>
    </lineage>
</organism>
<dbReference type="Proteomes" id="UP000009049">
    <property type="component" value="Chromosome"/>
</dbReference>
<dbReference type="GO" id="GO:0009279">
    <property type="term" value="C:cell outer membrane"/>
    <property type="evidence" value="ECO:0007669"/>
    <property type="project" value="UniProtKB-SubCell"/>
</dbReference>
<dbReference type="KEGG" id="rbi:RB2501_07015"/>
<dbReference type="EMBL" id="CP001712">
    <property type="protein sequence ID" value="EAR16631.1"/>
    <property type="molecule type" value="Genomic_DNA"/>
</dbReference>
<dbReference type="SUPFAM" id="SSF49464">
    <property type="entry name" value="Carboxypeptidase regulatory domain-like"/>
    <property type="match status" value="1"/>
</dbReference>
<keyword evidence="6" id="KW-1185">Reference proteome</keyword>
<keyword evidence="3" id="KW-0998">Cell outer membrane</keyword>
<evidence type="ECO:0000256" key="2">
    <source>
        <dbReference type="ARBA" id="ARBA00023136"/>
    </source>
</evidence>
<name>A4CI73_ROBBH</name>
<evidence type="ECO:0000256" key="3">
    <source>
        <dbReference type="ARBA" id="ARBA00023237"/>
    </source>
</evidence>
<dbReference type="SUPFAM" id="SSF56935">
    <property type="entry name" value="Porins"/>
    <property type="match status" value="1"/>
</dbReference>
<gene>
    <name evidence="5" type="ordered locus">RB2501_07015</name>
</gene>
<dbReference type="InterPro" id="IPR036942">
    <property type="entry name" value="Beta-barrel_TonB_sf"/>
</dbReference>
<evidence type="ECO:0000313" key="6">
    <source>
        <dbReference type="Proteomes" id="UP000009049"/>
    </source>
</evidence>
<dbReference type="Gene3D" id="2.40.170.20">
    <property type="entry name" value="TonB-dependent receptor, beta-barrel domain"/>
    <property type="match status" value="1"/>
</dbReference>
<comment type="subcellular location">
    <subcellularLocation>
        <location evidence="1">Cell outer membrane</location>
    </subcellularLocation>
</comment>
<protein>
    <recommendedName>
        <fullName evidence="4">Outer membrane protein beta-barrel domain-containing protein</fullName>
    </recommendedName>
</protein>
<dbReference type="Pfam" id="PF14905">
    <property type="entry name" value="OMP_b-brl_3"/>
    <property type="match status" value="1"/>
</dbReference>
<keyword evidence="2" id="KW-0472">Membrane</keyword>
<accession>A4CI73</accession>
<dbReference type="Gene3D" id="2.60.40.1120">
    <property type="entry name" value="Carboxypeptidase-like, regulatory domain"/>
    <property type="match status" value="1"/>
</dbReference>
<sequence>MLGICPLALHSQTYSVSGFVKDTGGTPLPYANILLLNADSVRVNGTSSDESGYFSIDGIAPDLYLFQPQYFGYSARPVPVEVRSDLRLGALILSEDAEQLDEVVVTRKRPVIERQADRVVFKVENTVLSSGSTWDILRNAPGVIAGPESLEVRGQPATIYLNGRKVQLGQDEVLELLRGLSGDMILSVEVIPLPPASFEASDGPVLNIRTRQNILPGYKGSVRGEYTQAVFPKYSLGTSQFFKTEKFGLLASYSIAPRKELKVSDSYINFIDAGNAVFANWETRMDRITRSQAQQGNLILDFTPSDRDELNLTANLLYSPDQEHAYTLGTEMRNGQGSPDSTLVTRSVLDEDRLNASVELNYRRSLGEKGASLKANAHYTYYELDRVQEGNSRYFDPSGAFLRDFFFATDADQQIDIYTGQLDLDVPIGKGNLETGVRGSFIESRNAIDYLDVNMEPPFDIAVTDRFSYDEEVYAAYASLYQEWSAWSLRLGLRAEQTQVRARSETLDEINNQDYLEWFPTLYLGRALGEKHSMALTYNRRLTRPNYQDLNPFRFFLNENDYNEGNPNLVPNFSHNFNLNLSLDNTYFIDLYYRDNGRYISTLSFQDNENQTLLQIKQNTLGSISYGLDFTVSKALLDWWQVYAYNSLFYEEETLLAVLSEQETYTNRVSGYYGYLNNSLTLSGDGTLTGDVSLLYLSGFLHGSFKRSETIALSAGLRQSLWQGRASLSLVAEDLLGRANATYTSRYANQDNAFYSRPETRFIRLGFTYNFGNYRLQSRRADLRNTERDRIVED</sequence>
<dbReference type="PANTHER" id="PTHR40980">
    <property type="entry name" value="PLUG DOMAIN-CONTAINING PROTEIN"/>
    <property type="match status" value="1"/>
</dbReference>
<dbReference type="Pfam" id="PF13620">
    <property type="entry name" value="CarboxypepD_reg"/>
    <property type="match status" value="1"/>
</dbReference>
<evidence type="ECO:0000259" key="4">
    <source>
        <dbReference type="Pfam" id="PF14905"/>
    </source>
</evidence>
<dbReference type="InterPro" id="IPR041700">
    <property type="entry name" value="OMP_b-brl_3"/>
</dbReference>
<dbReference type="STRING" id="313596.RB2501_07015"/>